<sequence>MKGNLPITCPSCESALVVSQLSCPNCETIISGKYDLPILLQLSKEEQEFVIEFFMSSGSLKKMAAQLGISYPTVRNKLDDTIEKIEKLKENK</sequence>
<dbReference type="Pfam" id="PF22747">
    <property type="entry name" value="Zn_ribbon_DUF2089"/>
    <property type="match status" value="1"/>
</dbReference>
<dbReference type="Pfam" id="PF09862">
    <property type="entry name" value="DUF2089"/>
    <property type="match status" value="1"/>
</dbReference>
<feature type="domain" description="DUF2089" evidence="2">
    <location>
        <begin position="9"/>
        <end position="37"/>
    </location>
</feature>
<dbReference type="AlphaFoldDB" id="I4AMA6"/>
<accession>I4AMA6</accession>
<evidence type="ECO:0000313" key="4">
    <source>
        <dbReference type="Proteomes" id="UP000006054"/>
    </source>
</evidence>
<evidence type="ECO:0000259" key="2">
    <source>
        <dbReference type="Pfam" id="PF22747"/>
    </source>
</evidence>
<feature type="domain" description="DUF2089" evidence="1">
    <location>
        <begin position="42"/>
        <end position="86"/>
    </location>
</feature>
<dbReference type="InterPro" id="IPR018658">
    <property type="entry name" value="DUF2089"/>
</dbReference>
<dbReference type="PATRIC" id="fig|880071.3.peg.2724"/>
<dbReference type="EMBL" id="CP003345">
    <property type="protein sequence ID" value="AFM05091.1"/>
    <property type="molecule type" value="Genomic_DNA"/>
</dbReference>
<evidence type="ECO:0008006" key="5">
    <source>
        <dbReference type="Google" id="ProtNLM"/>
    </source>
</evidence>
<dbReference type="STRING" id="880071.Fleli_2737"/>
<dbReference type="RefSeq" id="WP_014798528.1">
    <property type="nucleotide sequence ID" value="NC_018018.1"/>
</dbReference>
<evidence type="ECO:0000313" key="3">
    <source>
        <dbReference type="EMBL" id="AFM05091.1"/>
    </source>
</evidence>
<evidence type="ECO:0000259" key="1">
    <source>
        <dbReference type="Pfam" id="PF09862"/>
    </source>
</evidence>
<organism evidence="3 4">
    <name type="scientific">Bernardetia litoralis (strain ATCC 23117 / DSM 6794 / NBRC 15988 / NCIMB 1366 / Fx l1 / Sio-4)</name>
    <name type="common">Flexibacter litoralis</name>
    <dbReference type="NCBI Taxonomy" id="880071"/>
    <lineage>
        <taxon>Bacteria</taxon>
        <taxon>Pseudomonadati</taxon>
        <taxon>Bacteroidota</taxon>
        <taxon>Cytophagia</taxon>
        <taxon>Cytophagales</taxon>
        <taxon>Bernardetiaceae</taxon>
        <taxon>Bernardetia</taxon>
    </lineage>
</organism>
<reference evidence="4" key="1">
    <citation type="submission" date="2012-06" db="EMBL/GenBank/DDBJ databases">
        <title>The complete genome of Flexibacter litoralis DSM 6794.</title>
        <authorList>
            <person name="Lucas S."/>
            <person name="Copeland A."/>
            <person name="Lapidus A."/>
            <person name="Glavina del Rio T."/>
            <person name="Dalin E."/>
            <person name="Tice H."/>
            <person name="Bruce D."/>
            <person name="Goodwin L."/>
            <person name="Pitluck S."/>
            <person name="Peters L."/>
            <person name="Ovchinnikova G."/>
            <person name="Lu M."/>
            <person name="Kyrpides N."/>
            <person name="Mavromatis K."/>
            <person name="Ivanova N."/>
            <person name="Brettin T."/>
            <person name="Detter J.C."/>
            <person name="Han C."/>
            <person name="Larimer F."/>
            <person name="Land M."/>
            <person name="Hauser L."/>
            <person name="Markowitz V."/>
            <person name="Cheng J.-F."/>
            <person name="Hugenholtz P."/>
            <person name="Woyke T."/>
            <person name="Wu D."/>
            <person name="Spring S."/>
            <person name="Lang E."/>
            <person name="Kopitz M."/>
            <person name="Brambilla E."/>
            <person name="Klenk H.-P."/>
            <person name="Eisen J.A."/>
        </authorList>
    </citation>
    <scope>NUCLEOTIDE SEQUENCE [LARGE SCALE GENOMIC DNA]</scope>
    <source>
        <strain evidence="4">ATCC 23117 / DSM 6794 / NBRC 15988 / NCIMB 1366 / Sio-4</strain>
    </source>
</reference>
<proteinExistence type="predicted"/>
<dbReference type="HOGENOM" id="CLU_132137_2_0_10"/>
<dbReference type="eggNOG" id="COG3877">
    <property type="taxonomic scope" value="Bacteria"/>
</dbReference>
<name>I4AMA6_BERLS</name>
<dbReference type="KEGG" id="fli:Fleli_2737"/>
<dbReference type="OrthoDB" id="9797643at2"/>
<dbReference type="InterPro" id="IPR013324">
    <property type="entry name" value="RNA_pol_sigma_r3/r4-like"/>
</dbReference>
<keyword evidence="4" id="KW-1185">Reference proteome</keyword>
<gene>
    <name evidence="3" type="ordered locus">Fleli_2737</name>
</gene>
<protein>
    <recommendedName>
        <fullName evidence="5">DUF2089 family protein</fullName>
    </recommendedName>
</protein>
<dbReference type="InterPro" id="IPR053957">
    <property type="entry name" value="DUF2089_Zn_ribbon"/>
</dbReference>
<dbReference type="SUPFAM" id="SSF88659">
    <property type="entry name" value="Sigma3 and sigma4 domains of RNA polymerase sigma factors"/>
    <property type="match status" value="1"/>
</dbReference>
<dbReference type="Proteomes" id="UP000006054">
    <property type="component" value="Chromosome"/>
</dbReference>